<dbReference type="Gramene" id="TraesWEE_scaffold_038800_01G000200.1">
    <property type="protein sequence ID" value="TraesWEE_scaffold_038800_01G000200.1"/>
    <property type="gene ID" value="TraesWEE_scaffold_038800_01G000200"/>
</dbReference>
<dbReference type="PANTHER" id="PTHR35545">
    <property type="entry name" value="F-BOX DOMAIN-CONTAINING PROTEIN"/>
    <property type="match status" value="1"/>
</dbReference>
<reference evidence="1" key="1">
    <citation type="submission" date="2018-08" db="EMBL/GenBank/DDBJ databases">
        <authorList>
            <person name="Rossello M."/>
        </authorList>
    </citation>
    <scope>NUCLEOTIDE SEQUENCE [LARGE SCALE GENOMIC DNA]</scope>
    <source>
        <strain evidence="1">cv. Chinese Spring</strain>
    </source>
</reference>
<keyword evidence="2" id="KW-1185">Reference proteome</keyword>
<proteinExistence type="predicted"/>
<dbReference type="PANTHER" id="PTHR35545:SF33">
    <property type="entry name" value="FBD DOMAIN-CONTAINING PROTEIN"/>
    <property type="match status" value="1"/>
</dbReference>
<dbReference type="EnsemblPlants" id="TraesCS6A02G372800.1">
    <property type="protein sequence ID" value="TraesCS6A02G372800.1"/>
    <property type="gene ID" value="TraesCS6A02G372800"/>
</dbReference>
<dbReference type="Gramene" id="TraesCS6A03G0946600.1">
    <property type="protein sequence ID" value="TraesCS6A03G0946600.1.CDS"/>
    <property type="gene ID" value="TraesCS6A03G0946600"/>
</dbReference>
<dbReference type="OrthoDB" id="675439at2759"/>
<dbReference type="SUPFAM" id="SSF52047">
    <property type="entry name" value="RNI-like"/>
    <property type="match status" value="1"/>
</dbReference>
<dbReference type="Proteomes" id="UP000019116">
    <property type="component" value="Chromosome 6A"/>
</dbReference>
<reference evidence="1" key="2">
    <citation type="submission" date="2018-10" db="UniProtKB">
        <authorList>
            <consortium name="EnsemblPlants"/>
        </authorList>
    </citation>
    <scope>IDENTIFICATION</scope>
</reference>
<evidence type="ECO:0000313" key="1">
    <source>
        <dbReference type="EnsemblPlants" id="TraesCS6A02G372800.1"/>
    </source>
</evidence>
<dbReference type="Gramene" id="TraesCS6A02G372800.1">
    <property type="protein sequence ID" value="TraesCS6A02G372800.1"/>
    <property type="gene ID" value="TraesCS6A02G372800"/>
</dbReference>
<dbReference type="Gramene" id="TraesCAD_scaffold_034630_01G000300.1">
    <property type="protein sequence ID" value="TraesCAD_scaffold_034630_01G000300.1"/>
    <property type="gene ID" value="TraesCAD_scaffold_034630_01G000300"/>
</dbReference>
<accession>A0A3B6NUH1</accession>
<evidence type="ECO:0008006" key="3">
    <source>
        <dbReference type="Google" id="ProtNLM"/>
    </source>
</evidence>
<sequence>MILTKYEVLRRAGRLVGEAARTGRIKAGGAVELELVVEKENLEYAPAEDMLGYGARFTQFLRGCPRAFRALTRLAVENLWFKDPGAVTDLVRRCRALEHLSLRCCGFDDPVAEMAVDAPPESRLRTLLCLECDVPGVALVRAPSLVEFHCGWRLFHANTPPASFGCTPALKKVTLHYQPYHRDDAHVGRRLSEFLLLEPDQLEVLTLLFDEATKIWVRPEMPKYLRPVLGGLKELRLENVHPARDLSWALFLLGAARHLETLYIEIFNHVCSLSWDMKLDEDMEPDATCLPPPGFRHRRLKEVVIRRAFHVARDASFARTVVEMAVNLKKLTLGVEDHGCDGCTAVEARRPALARSRFRFPGAGKDVDALVERVRGGVTTSAQVVVL</sequence>
<organism evidence="1">
    <name type="scientific">Triticum aestivum</name>
    <name type="common">Wheat</name>
    <dbReference type="NCBI Taxonomy" id="4565"/>
    <lineage>
        <taxon>Eukaryota</taxon>
        <taxon>Viridiplantae</taxon>
        <taxon>Streptophyta</taxon>
        <taxon>Embryophyta</taxon>
        <taxon>Tracheophyta</taxon>
        <taxon>Spermatophyta</taxon>
        <taxon>Magnoliopsida</taxon>
        <taxon>Liliopsida</taxon>
        <taxon>Poales</taxon>
        <taxon>Poaceae</taxon>
        <taxon>BOP clade</taxon>
        <taxon>Pooideae</taxon>
        <taxon>Triticodae</taxon>
        <taxon>Triticeae</taxon>
        <taxon>Triticinae</taxon>
        <taxon>Triticum</taxon>
    </lineage>
</organism>
<dbReference type="Gene3D" id="3.80.10.10">
    <property type="entry name" value="Ribonuclease Inhibitor"/>
    <property type="match status" value="1"/>
</dbReference>
<dbReference type="AlphaFoldDB" id="A0A3B6NUH1"/>
<dbReference type="OMA" id="HICCHIC"/>
<dbReference type="Gramene" id="TraesROB_scaffold_051479_01G000300.1">
    <property type="protein sequence ID" value="TraesROB_scaffold_051479_01G000300.1"/>
    <property type="gene ID" value="TraesROB_scaffold_051479_01G000300"/>
</dbReference>
<dbReference type="InterPro" id="IPR032675">
    <property type="entry name" value="LRR_dom_sf"/>
</dbReference>
<protein>
    <recommendedName>
        <fullName evidence="3">FBD domain-containing protein</fullName>
    </recommendedName>
</protein>
<name>A0A3B6NUH1_WHEAT</name>
<evidence type="ECO:0000313" key="2">
    <source>
        <dbReference type="Proteomes" id="UP000019116"/>
    </source>
</evidence>
<dbReference type="Gramene" id="TraesRN6A0100933000.1">
    <property type="protein sequence ID" value="TraesRN6A0100933000.1"/>
    <property type="gene ID" value="TraesRN6A0100933000"/>
</dbReference>